<evidence type="ECO:0000256" key="2">
    <source>
        <dbReference type="SAM" id="MobiDB-lite"/>
    </source>
</evidence>
<feature type="coiled-coil region" evidence="1">
    <location>
        <begin position="210"/>
        <end position="254"/>
    </location>
</feature>
<dbReference type="SUPFAM" id="SSF52540">
    <property type="entry name" value="P-loop containing nucleoside triphosphate hydrolases"/>
    <property type="match status" value="1"/>
</dbReference>
<sequence length="706" mass="76806">MAGETVQGPSCALVLRPAIDRADPGAAALGDEAVRAVLAGLGLGPGAPTWVAVDGRWANGVLGGSWHKDGAGFIGEGAREAARRARVARLRDDLAQTRSRIAALVAELEELSARRETLAAEHRRVPRDTDLREAHVRLAGEHRRRRELDIEHTRADEVAKQRRDEVTAAAERAAEFASDVGLPTGESALADVREAVTGYRLALAELWPAAQALSSAQEAAREAAEELERVRERLAEAAERATEARGQADTAAERHRALVETAGAAVDELFRQLEQVRLTLETREHAESAARGRERSALEERGKAQGTRDRLLDEIAAAVDARDEAVAVFRAFAATGLLSVALPGLDVPDPALEWAASPAVLLARSVNAELDAVDDGDGPWDRVQKRVAEEHKLLSDAMSRHGHSVGLTLHDGIIVVDILFQGRSRDVPGLANALETETEHRARLLSAREREILENHLLNEVAGTLQELIAAAEDEVREMNAELTSRPTSTGMRLRLVWKPAKDAPDGLERVREKLRQTIDAWSVDDRAAVGRFLQEQIAREHADNPPSGWTEQLTRALDYRSWHAFAIQRLQDGQWRPATGPASGGERVLAASVPLFAAASAHYKSAGNPHAPRLVALDEAFAGVDDDSRAKCLGLLATFDMDVVMTSEREWGCYPQVPGLSICQLSRRDGIDAVLVTPWRWDGRERVRADLPELESAAGQGDLFE</sequence>
<dbReference type="EMBL" id="JBHLZP010000070">
    <property type="protein sequence ID" value="MFB9832999.1"/>
    <property type="molecule type" value="Genomic_DNA"/>
</dbReference>
<protein>
    <submittedName>
        <fullName evidence="3">TIGR02680 family protein</fullName>
    </submittedName>
</protein>
<name>A0ABV5YFS1_9ACTN</name>
<accession>A0ABV5YFS1</accession>
<dbReference type="InterPro" id="IPR027417">
    <property type="entry name" value="P-loop_NTPase"/>
</dbReference>
<dbReference type="InterPro" id="IPR013496">
    <property type="entry name" value="CHP02680"/>
</dbReference>
<dbReference type="Proteomes" id="UP001589627">
    <property type="component" value="Unassembled WGS sequence"/>
</dbReference>
<dbReference type="Gene3D" id="3.40.50.300">
    <property type="entry name" value="P-loop containing nucleotide triphosphate hydrolases"/>
    <property type="match status" value="1"/>
</dbReference>
<gene>
    <name evidence="3" type="ORF">ACFFNX_12460</name>
</gene>
<evidence type="ECO:0000256" key="1">
    <source>
        <dbReference type="SAM" id="Coils"/>
    </source>
</evidence>
<comment type="caution">
    <text evidence="3">The sequence shown here is derived from an EMBL/GenBank/DDBJ whole genome shotgun (WGS) entry which is preliminary data.</text>
</comment>
<dbReference type="NCBIfam" id="TIGR02680">
    <property type="entry name" value="TIGR02680 family protein"/>
    <property type="match status" value="1"/>
</dbReference>
<feature type="region of interest" description="Disordered" evidence="2">
    <location>
        <begin position="284"/>
        <end position="304"/>
    </location>
</feature>
<evidence type="ECO:0000313" key="3">
    <source>
        <dbReference type="EMBL" id="MFB9832999.1"/>
    </source>
</evidence>
<proteinExistence type="predicted"/>
<evidence type="ECO:0000313" key="4">
    <source>
        <dbReference type="Proteomes" id="UP001589627"/>
    </source>
</evidence>
<keyword evidence="4" id="KW-1185">Reference proteome</keyword>
<dbReference type="Pfam" id="PF13558">
    <property type="entry name" value="SbcC_Walker_B"/>
    <property type="match status" value="1"/>
</dbReference>
<reference evidence="3 4" key="1">
    <citation type="submission" date="2024-09" db="EMBL/GenBank/DDBJ databases">
        <authorList>
            <person name="Sun Q."/>
            <person name="Mori K."/>
        </authorList>
    </citation>
    <scope>NUCLEOTIDE SEQUENCE [LARGE SCALE GENOMIC DNA]</scope>
    <source>
        <strain evidence="3 4">TBRC 0563</strain>
    </source>
</reference>
<feature type="coiled-coil region" evidence="1">
    <location>
        <begin position="87"/>
        <end position="121"/>
    </location>
</feature>
<keyword evidence="1" id="KW-0175">Coiled coil</keyword>
<organism evidence="3 4">
    <name type="scientific">Actinoallomurus acaciae</name>
    <dbReference type="NCBI Taxonomy" id="502577"/>
    <lineage>
        <taxon>Bacteria</taxon>
        <taxon>Bacillati</taxon>
        <taxon>Actinomycetota</taxon>
        <taxon>Actinomycetes</taxon>
        <taxon>Streptosporangiales</taxon>
        <taxon>Thermomonosporaceae</taxon>
        <taxon>Actinoallomurus</taxon>
    </lineage>
</organism>
<dbReference type="RefSeq" id="WP_378199828.1">
    <property type="nucleotide sequence ID" value="NZ_JBHLZP010000070.1"/>
</dbReference>